<proteinExistence type="predicted"/>
<name>A0ABY3RZD9_9MICO</name>
<protein>
    <submittedName>
        <fullName evidence="1">Amino acid deaminase</fullName>
    </submittedName>
</protein>
<keyword evidence="2" id="KW-1185">Reference proteome</keyword>
<dbReference type="EMBL" id="CP082781">
    <property type="protein sequence ID" value="UGS28520.1"/>
    <property type="molecule type" value="Genomic_DNA"/>
</dbReference>
<gene>
    <name evidence="1" type="ORF">K8F61_09160</name>
</gene>
<sequence length="212" mass="22326">MRVAERAADGTADAAHDALTALPWLGASIDDDRAADRFSHWGASTVIDEKTGGEIIPHALFDALHERAGLSASWPVGNAGLLHGYGYLLSTMPTPYGLKRDRWLGDALAVSLGLPVDHFLPWSGSTTLLARADAAAASVRDAAEFAWFAPVDGRATHTALGAERGGFRALVHAVAPTPGASPLLVTTFPVADVSALRRELDEASARLRWNAA</sequence>
<dbReference type="Proteomes" id="UP001199642">
    <property type="component" value="Chromosome"/>
</dbReference>
<evidence type="ECO:0000313" key="2">
    <source>
        <dbReference type="Proteomes" id="UP001199642"/>
    </source>
</evidence>
<reference evidence="1 2" key="1">
    <citation type="submission" date="2023-01" db="EMBL/GenBank/DDBJ databases">
        <title>Characterization of estradiol degrading bacteria Microbacterium sp. MZT7 and reveal degrading genes through genome analysis.</title>
        <authorList>
            <person name="Hao P."/>
            <person name="Gao Y."/>
        </authorList>
    </citation>
    <scope>NUCLEOTIDE SEQUENCE [LARGE SCALE GENOMIC DNA]</scope>
    <source>
        <strain evidence="1 2">MZT7</strain>
    </source>
</reference>
<accession>A0ABY3RZD9</accession>
<evidence type="ECO:0000313" key="1">
    <source>
        <dbReference type="EMBL" id="UGS28520.1"/>
    </source>
</evidence>
<organism evidence="1 2">
    <name type="scientific">Microbacterium resistens</name>
    <dbReference type="NCBI Taxonomy" id="156977"/>
    <lineage>
        <taxon>Bacteria</taxon>
        <taxon>Bacillati</taxon>
        <taxon>Actinomycetota</taxon>
        <taxon>Actinomycetes</taxon>
        <taxon>Micrococcales</taxon>
        <taxon>Microbacteriaceae</taxon>
        <taxon>Microbacterium</taxon>
    </lineage>
</organism>